<proteinExistence type="predicted"/>
<sequence length="44" mass="5033">MRLSFLITTCLLLGEFQLEVRLTNDNNGLSNAPIRILIWMNAVK</sequence>
<dbReference type="EMBL" id="JAVDQT010000009">
    <property type="protein sequence ID" value="MDR6434166.1"/>
    <property type="molecule type" value="Genomic_DNA"/>
</dbReference>
<reference evidence="1 2" key="1">
    <citation type="submission" date="2023-07" db="EMBL/GenBank/DDBJ databases">
        <title>Sorghum-associated microbial communities from plants grown in Nebraska, USA.</title>
        <authorList>
            <person name="Schachtman D."/>
        </authorList>
    </citation>
    <scope>NUCLEOTIDE SEQUENCE [LARGE SCALE GENOMIC DNA]</scope>
    <source>
        <strain evidence="1 2">DS1730</strain>
    </source>
</reference>
<name>A0ABU1MET9_9HYPH</name>
<gene>
    <name evidence="1" type="ORF">J2782_003917</name>
</gene>
<comment type="caution">
    <text evidence="1">The sequence shown here is derived from an EMBL/GenBank/DDBJ whole genome shotgun (WGS) entry which is preliminary data.</text>
</comment>
<evidence type="ECO:0000313" key="1">
    <source>
        <dbReference type="EMBL" id="MDR6434166.1"/>
    </source>
</evidence>
<evidence type="ECO:0000313" key="2">
    <source>
        <dbReference type="Proteomes" id="UP001184614"/>
    </source>
</evidence>
<dbReference type="Proteomes" id="UP001184614">
    <property type="component" value="Unassembled WGS sequence"/>
</dbReference>
<protein>
    <submittedName>
        <fullName evidence="1">Uncharacterized protein</fullName>
    </submittedName>
</protein>
<organism evidence="1 2">
    <name type="scientific">Brucella pseudogrignonensis</name>
    <dbReference type="NCBI Taxonomy" id="419475"/>
    <lineage>
        <taxon>Bacteria</taxon>
        <taxon>Pseudomonadati</taxon>
        <taxon>Pseudomonadota</taxon>
        <taxon>Alphaproteobacteria</taxon>
        <taxon>Hyphomicrobiales</taxon>
        <taxon>Brucellaceae</taxon>
        <taxon>Brucella/Ochrobactrum group</taxon>
        <taxon>Brucella</taxon>
    </lineage>
</organism>
<keyword evidence="2" id="KW-1185">Reference proteome</keyword>
<accession>A0ABU1MET9</accession>